<keyword evidence="2" id="KW-0812">Transmembrane</keyword>
<dbReference type="Proteomes" id="UP000186303">
    <property type="component" value="Chromosome 3"/>
</dbReference>
<organism evidence="3 4">
    <name type="scientific">Malassezia sympodialis (strain ATCC 42132)</name>
    <name type="common">Atopic eczema-associated yeast</name>
    <dbReference type="NCBI Taxonomy" id="1230383"/>
    <lineage>
        <taxon>Eukaryota</taxon>
        <taxon>Fungi</taxon>
        <taxon>Dikarya</taxon>
        <taxon>Basidiomycota</taxon>
        <taxon>Ustilaginomycotina</taxon>
        <taxon>Malasseziomycetes</taxon>
        <taxon>Malasseziales</taxon>
        <taxon>Malasseziaceae</taxon>
        <taxon>Malassezia</taxon>
    </lineage>
</organism>
<dbReference type="OrthoDB" id="3260758at2759"/>
<accession>A0A1M8A595</accession>
<feature type="region of interest" description="Disordered" evidence="1">
    <location>
        <begin position="29"/>
        <end position="50"/>
    </location>
</feature>
<gene>
    <name evidence="3" type="ORF">MSYG_1985</name>
</gene>
<dbReference type="EMBL" id="LT671823">
    <property type="protein sequence ID" value="SHO77643.1"/>
    <property type="molecule type" value="Genomic_DNA"/>
</dbReference>
<feature type="compositionally biased region" description="Basic residues" evidence="1">
    <location>
        <begin position="106"/>
        <end position="118"/>
    </location>
</feature>
<sequence>MDWERSIPLGIAICAALALVSWVFWPRRQRSSKSTGAYDPRTGLGRGAPGFQTNVQRVALPAELVARIRAGEQVSAEEITAAQARVTQGLPEPAKENDWLPQTSAPKKKAVRSRRSRK</sequence>
<evidence type="ECO:0000256" key="1">
    <source>
        <dbReference type="SAM" id="MobiDB-lite"/>
    </source>
</evidence>
<feature type="region of interest" description="Disordered" evidence="1">
    <location>
        <begin position="85"/>
        <end position="118"/>
    </location>
</feature>
<proteinExistence type="predicted"/>
<keyword evidence="2" id="KW-0472">Membrane</keyword>
<evidence type="ECO:0000313" key="4">
    <source>
        <dbReference type="Proteomes" id="UP000186303"/>
    </source>
</evidence>
<reference evidence="4" key="1">
    <citation type="journal article" date="2017" name="Nucleic Acids Res.">
        <title>Proteogenomics produces comprehensive and highly accurate protein-coding gene annotation in a complete genome assembly of Malassezia sympodialis.</title>
        <authorList>
            <person name="Zhu Y."/>
            <person name="Engstroem P.G."/>
            <person name="Tellgren-Roth C."/>
            <person name="Baudo C.D."/>
            <person name="Kennell J.C."/>
            <person name="Sun S."/>
            <person name="Billmyre R.B."/>
            <person name="Schroeder M.S."/>
            <person name="Andersson A."/>
            <person name="Holm T."/>
            <person name="Sigurgeirsson B."/>
            <person name="Wu G."/>
            <person name="Sankaranarayanan S.R."/>
            <person name="Siddharthan R."/>
            <person name="Sanyal K."/>
            <person name="Lundeberg J."/>
            <person name="Nystedt B."/>
            <person name="Boekhout T."/>
            <person name="Dawson T.L. Jr."/>
            <person name="Heitman J."/>
            <person name="Scheynius A."/>
            <person name="Lehtioe J."/>
        </authorList>
    </citation>
    <scope>NUCLEOTIDE SEQUENCE [LARGE SCALE GENOMIC DNA]</scope>
    <source>
        <strain evidence="4">ATCC 42132</strain>
    </source>
</reference>
<evidence type="ECO:0000313" key="3">
    <source>
        <dbReference type="EMBL" id="SHO77643.1"/>
    </source>
</evidence>
<feature type="transmembrane region" description="Helical" evidence="2">
    <location>
        <begin position="6"/>
        <end position="25"/>
    </location>
</feature>
<keyword evidence="4" id="KW-1185">Reference proteome</keyword>
<dbReference type="AlphaFoldDB" id="A0A1M8A595"/>
<evidence type="ECO:0000256" key="2">
    <source>
        <dbReference type="SAM" id="Phobius"/>
    </source>
</evidence>
<dbReference type="VEuPathDB" id="FungiDB:MSYG_1985"/>
<keyword evidence="2" id="KW-1133">Transmembrane helix</keyword>
<name>A0A1M8A595_MALS4</name>
<protein>
    <submittedName>
        <fullName evidence="3">Uncharacterized protein</fullName>
    </submittedName>
</protein>